<gene>
    <name evidence="2" type="ORF">OsI_13065</name>
</gene>
<evidence type="ECO:0000256" key="1">
    <source>
        <dbReference type="SAM" id="Phobius"/>
    </source>
</evidence>
<keyword evidence="1" id="KW-0812">Transmembrane</keyword>
<dbReference type="HOGENOM" id="CLU_2227635_0_0_1"/>
<protein>
    <submittedName>
        <fullName evidence="2">Uncharacterized protein</fullName>
    </submittedName>
</protein>
<proteinExistence type="predicted"/>
<keyword evidence="1" id="KW-0472">Membrane</keyword>
<sequence>MRAACNCNTCLLLGRSNRRCWSWSRGCCFLSFARVNVGALLFGANCYNIKHTTCIRHFFGYGKKGYPDGGSLMRYLGEKLWFAVKLSLSMSGLLFYFLTATRTGRR</sequence>
<dbReference type="EMBL" id="CM000128">
    <property type="protein sequence ID" value="EEC75960.1"/>
    <property type="molecule type" value="Genomic_DNA"/>
</dbReference>
<name>B8APL0_ORYSI</name>
<dbReference type="AlphaFoldDB" id="B8APL0"/>
<keyword evidence="3" id="KW-1185">Reference proteome</keyword>
<accession>B8APL0</accession>
<evidence type="ECO:0000313" key="3">
    <source>
        <dbReference type="Proteomes" id="UP000007015"/>
    </source>
</evidence>
<dbReference type="Gramene" id="BGIOSGA010031-TA">
    <property type="protein sequence ID" value="BGIOSGA010031-PA"/>
    <property type="gene ID" value="BGIOSGA010031"/>
</dbReference>
<evidence type="ECO:0000313" key="2">
    <source>
        <dbReference type="EMBL" id="EEC75960.1"/>
    </source>
</evidence>
<organism evidence="2 3">
    <name type="scientific">Oryza sativa subsp. indica</name>
    <name type="common">Rice</name>
    <dbReference type="NCBI Taxonomy" id="39946"/>
    <lineage>
        <taxon>Eukaryota</taxon>
        <taxon>Viridiplantae</taxon>
        <taxon>Streptophyta</taxon>
        <taxon>Embryophyta</taxon>
        <taxon>Tracheophyta</taxon>
        <taxon>Spermatophyta</taxon>
        <taxon>Magnoliopsida</taxon>
        <taxon>Liliopsida</taxon>
        <taxon>Poales</taxon>
        <taxon>Poaceae</taxon>
        <taxon>BOP clade</taxon>
        <taxon>Oryzoideae</taxon>
        <taxon>Oryzeae</taxon>
        <taxon>Oryzinae</taxon>
        <taxon>Oryza</taxon>
        <taxon>Oryza sativa</taxon>
    </lineage>
</organism>
<feature type="transmembrane region" description="Helical" evidence="1">
    <location>
        <begin position="80"/>
        <end position="98"/>
    </location>
</feature>
<dbReference type="Proteomes" id="UP000007015">
    <property type="component" value="Chromosome 3"/>
</dbReference>
<reference evidence="2 3" key="1">
    <citation type="journal article" date="2005" name="PLoS Biol.">
        <title>The genomes of Oryza sativa: a history of duplications.</title>
        <authorList>
            <person name="Yu J."/>
            <person name="Wang J."/>
            <person name="Lin W."/>
            <person name="Li S."/>
            <person name="Li H."/>
            <person name="Zhou J."/>
            <person name="Ni P."/>
            <person name="Dong W."/>
            <person name="Hu S."/>
            <person name="Zeng C."/>
            <person name="Zhang J."/>
            <person name="Zhang Y."/>
            <person name="Li R."/>
            <person name="Xu Z."/>
            <person name="Li S."/>
            <person name="Li X."/>
            <person name="Zheng H."/>
            <person name="Cong L."/>
            <person name="Lin L."/>
            <person name="Yin J."/>
            <person name="Geng J."/>
            <person name="Li G."/>
            <person name="Shi J."/>
            <person name="Liu J."/>
            <person name="Lv H."/>
            <person name="Li J."/>
            <person name="Wang J."/>
            <person name="Deng Y."/>
            <person name="Ran L."/>
            <person name="Shi X."/>
            <person name="Wang X."/>
            <person name="Wu Q."/>
            <person name="Li C."/>
            <person name="Ren X."/>
            <person name="Wang J."/>
            <person name="Wang X."/>
            <person name="Li D."/>
            <person name="Liu D."/>
            <person name="Zhang X."/>
            <person name="Ji Z."/>
            <person name="Zhao W."/>
            <person name="Sun Y."/>
            <person name="Zhang Z."/>
            <person name="Bao J."/>
            <person name="Han Y."/>
            <person name="Dong L."/>
            <person name="Ji J."/>
            <person name="Chen P."/>
            <person name="Wu S."/>
            <person name="Liu J."/>
            <person name="Xiao Y."/>
            <person name="Bu D."/>
            <person name="Tan J."/>
            <person name="Yang L."/>
            <person name="Ye C."/>
            <person name="Zhang J."/>
            <person name="Xu J."/>
            <person name="Zhou Y."/>
            <person name="Yu Y."/>
            <person name="Zhang B."/>
            <person name="Zhuang S."/>
            <person name="Wei H."/>
            <person name="Liu B."/>
            <person name="Lei M."/>
            <person name="Yu H."/>
            <person name="Li Y."/>
            <person name="Xu H."/>
            <person name="Wei S."/>
            <person name="He X."/>
            <person name="Fang L."/>
            <person name="Zhang Z."/>
            <person name="Zhang Y."/>
            <person name="Huang X."/>
            <person name="Su Z."/>
            <person name="Tong W."/>
            <person name="Li J."/>
            <person name="Tong Z."/>
            <person name="Li S."/>
            <person name="Ye J."/>
            <person name="Wang L."/>
            <person name="Fang L."/>
            <person name="Lei T."/>
            <person name="Chen C."/>
            <person name="Chen H."/>
            <person name="Xu Z."/>
            <person name="Li H."/>
            <person name="Huang H."/>
            <person name="Zhang F."/>
            <person name="Xu H."/>
            <person name="Li N."/>
            <person name="Zhao C."/>
            <person name="Li S."/>
            <person name="Dong L."/>
            <person name="Huang Y."/>
            <person name="Li L."/>
            <person name="Xi Y."/>
            <person name="Qi Q."/>
            <person name="Li W."/>
            <person name="Zhang B."/>
            <person name="Hu W."/>
            <person name="Zhang Y."/>
            <person name="Tian X."/>
            <person name="Jiao Y."/>
            <person name="Liang X."/>
            <person name="Jin J."/>
            <person name="Gao L."/>
            <person name="Zheng W."/>
            <person name="Hao B."/>
            <person name="Liu S."/>
            <person name="Wang W."/>
            <person name="Yuan L."/>
            <person name="Cao M."/>
            <person name="McDermott J."/>
            <person name="Samudrala R."/>
            <person name="Wang J."/>
            <person name="Wong G.K."/>
            <person name="Yang H."/>
        </authorList>
    </citation>
    <scope>NUCLEOTIDE SEQUENCE [LARGE SCALE GENOMIC DNA]</scope>
    <source>
        <strain evidence="3">cv. 93-11</strain>
    </source>
</reference>
<keyword evidence="1" id="KW-1133">Transmembrane helix</keyword>